<comment type="subcellular location">
    <subcellularLocation>
        <location evidence="1">Cytoplasm</location>
    </subcellularLocation>
</comment>
<dbReference type="InterPro" id="IPR005517">
    <property type="entry name" value="Transl_elong_EFG/EF2_IV"/>
</dbReference>
<dbReference type="CDD" id="cd01514">
    <property type="entry name" value="Elongation_Factor_C"/>
    <property type="match status" value="1"/>
</dbReference>
<dbReference type="InterPro" id="IPR005225">
    <property type="entry name" value="Small_GTP-bd"/>
</dbReference>
<dbReference type="GO" id="GO:0005829">
    <property type="term" value="C:cytosol"/>
    <property type="evidence" value="ECO:0007669"/>
    <property type="project" value="TreeGrafter"/>
</dbReference>
<keyword evidence="5 10" id="KW-0251">Elongation factor</keyword>
<keyword evidence="3" id="KW-0963">Cytoplasm</keyword>
<dbReference type="GO" id="GO:0005525">
    <property type="term" value="F:GTP binding"/>
    <property type="evidence" value="ECO:0007669"/>
    <property type="project" value="UniProtKB-KW"/>
</dbReference>
<dbReference type="GO" id="GO:0003746">
    <property type="term" value="F:translation elongation factor activity"/>
    <property type="evidence" value="ECO:0007669"/>
    <property type="project" value="UniProtKB-KW"/>
</dbReference>
<dbReference type="Gene3D" id="3.30.70.870">
    <property type="entry name" value="Elongation Factor G (Translational Gtpase), domain 3"/>
    <property type="match status" value="1"/>
</dbReference>
<proteinExistence type="predicted"/>
<dbReference type="CDD" id="cd16261">
    <property type="entry name" value="EF2_snRNP_III"/>
    <property type="match status" value="1"/>
</dbReference>
<dbReference type="Pfam" id="PF03764">
    <property type="entry name" value="EFG_IV"/>
    <property type="match status" value="1"/>
</dbReference>
<keyword evidence="4" id="KW-0547">Nucleotide-binding</keyword>
<evidence type="ECO:0000256" key="8">
    <source>
        <dbReference type="ARBA" id="ARBA00024731"/>
    </source>
</evidence>
<feature type="domain" description="Tr-type G" evidence="9">
    <location>
        <begin position="19"/>
        <end position="261"/>
    </location>
</feature>
<dbReference type="InterPro" id="IPR020568">
    <property type="entry name" value="Ribosomal_Su5_D2-typ_SF"/>
</dbReference>
<dbReference type="NCBIfam" id="TIGR00231">
    <property type="entry name" value="small_GTP"/>
    <property type="match status" value="1"/>
</dbReference>
<dbReference type="Gene3D" id="3.30.230.10">
    <property type="match status" value="1"/>
</dbReference>
<dbReference type="Pfam" id="PF03144">
    <property type="entry name" value="GTP_EFTU_D2"/>
    <property type="match status" value="1"/>
</dbReference>
<dbReference type="SUPFAM" id="SSF54211">
    <property type="entry name" value="Ribosomal protein S5 domain 2-like"/>
    <property type="match status" value="1"/>
</dbReference>
<dbReference type="PANTHER" id="PTHR42908">
    <property type="entry name" value="TRANSLATION ELONGATION FACTOR-RELATED"/>
    <property type="match status" value="1"/>
</dbReference>
<dbReference type="FunFam" id="3.30.70.870:FF:000002">
    <property type="entry name" value="Translation elongation factor 2"/>
    <property type="match status" value="1"/>
</dbReference>
<dbReference type="PRINTS" id="PR00315">
    <property type="entry name" value="ELONGATNFCT"/>
</dbReference>
<dbReference type="Pfam" id="PF00009">
    <property type="entry name" value="GTP_EFTU"/>
    <property type="match status" value="1"/>
</dbReference>
<dbReference type="SMART" id="SM00838">
    <property type="entry name" value="EFG_C"/>
    <property type="match status" value="1"/>
</dbReference>
<organism evidence="10">
    <name type="scientific">groundwater metagenome</name>
    <dbReference type="NCBI Taxonomy" id="717931"/>
    <lineage>
        <taxon>unclassified sequences</taxon>
        <taxon>metagenomes</taxon>
        <taxon>ecological metagenomes</taxon>
    </lineage>
</organism>
<evidence type="ECO:0000256" key="6">
    <source>
        <dbReference type="ARBA" id="ARBA00022917"/>
    </source>
</evidence>
<dbReference type="Gene3D" id="3.40.50.300">
    <property type="entry name" value="P-loop containing nucleotide triphosphate hydrolases"/>
    <property type="match status" value="1"/>
</dbReference>
<dbReference type="InterPro" id="IPR014721">
    <property type="entry name" value="Ribsml_uS5_D2-typ_fold_subgr"/>
</dbReference>
<dbReference type="Pfam" id="PF00679">
    <property type="entry name" value="EFG_C"/>
    <property type="match status" value="1"/>
</dbReference>
<dbReference type="PROSITE" id="PS51722">
    <property type="entry name" value="G_TR_2"/>
    <property type="match status" value="1"/>
</dbReference>
<protein>
    <recommendedName>
        <fullName evidence="2">Elongation factor 2</fullName>
    </recommendedName>
</protein>
<keyword evidence="7" id="KW-0342">GTP-binding</keyword>
<dbReference type="InterPro" id="IPR000795">
    <property type="entry name" value="T_Tr_GTP-bd_dom"/>
</dbReference>
<dbReference type="SUPFAM" id="SSF54980">
    <property type="entry name" value="EF-G C-terminal domain-like"/>
    <property type="match status" value="2"/>
</dbReference>
<dbReference type="Gene3D" id="2.40.30.10">
    <property type="entry name" value="Translation factors"/>
    <property type="match status" value="1"/>
</dbReference>
<reference evidence="10" key="1">
    <citation type="submission" date="2014-09" db="EMBL/GenBank/DDBJ databases">
        <authorList>
            <person name="Probst J Alexander"/>
        </authorList>
    </citation>
    <scope>NUCLEOTIDE SEQUENCE</scope>
</reference>
<dbReference type="InterPro" id="IPR004161">
    <property type="entry name" value="EFTu-like_2"/>
</dbReference>
<dbReference type="SUPFAM" id="SSF50447">
    <property type="entry name" value="Translation proteins"/>
    <property type="match status" value="1"/>
</dbReference>
<accession>A0A098E945</accession>
<dbReference type="Pfam" id="PF14492">
    <property type="entry name" value="EFG_III"/>
    <property type="match status" value="1"/>
</dbReference>
<keyword evidence="6" id="KW-0648">Protein biosynthesis</keyword>
<dbReference type="InterPro" id="IPR035647">
    <property type="entry name" value="EFG_III/V"/>
</dbReference>
<dbReference type="AlphaFoldDB" id="A0A098E945"/>
<comment type="function">
    <text evidence="8">Catalyzes the GTP-dependent ribosomal translocation step during translation elongation. During this step, the ribosome changes from the pre-translocational (PRE) to the post-translocational (POST) state as the newly formed A-site-bound peptidyl-tRNA and P-site-bound deacylated tRNA move to the P and E sites, respectively. Catalyzes the coordinated movement of the two tRNA molecules, the mRNA and conformational changes in the ribosome.</text>
</comment>
<evidence type="ECO:0000256" key="1">
    <source>
        <dbReference type="ARBA" id="ARBA00004496"/>
    </source>
</evidence>
<dbReference type="EMBL" id="CCXY01000100">
    <property type="protein sequence ID" value="CEG12036.1"/>
    <property type="molecule type" value="Genomic_DNA"/>
</dbReference>
<evidence type="ECO:0000313" key="10">
    <source>
        <dbReference type="EMBL" id="CEG12036.1"/>
    </source>
</evidence>
<sequence>MGRAEQLAEKAVSMMQNRENIRNMAIVAHIDHGKTTLTTNLLAGAGLISASALDKDKITEFAPDSEEAEQRGITIDSANVSITHNYDGKEYLVNLIDTPGHVDFGGNVTRAMRAVDCCIVVCCAVEGIMPQTKTVLNQALNERVKPVLFINKTDRLITELKLTPEELQNRFIKIITNVNNIIKLRQPKGVDWTVDVKKGTVAFGSAKKKWAINVPYMKKTGISFKDIIDACNNENQDELAKKSPLSKIVLDMVIAALPAPTDAQKVRIEKIWHGDEEKETVAKDMQTCNPNGKLAIMIFDIYHDKHAGEIAIGRIYSGTVHQGDEVYSVGNKTKMRVQQLGLYMGPQRVNVAAVPSGNIVALSGVSNTFVGDTLASEPMTSFEEIKHYSDPVVTKAFEPKNVKDIGKLVEVLKEMEKEDPTLKVKIDEQTGENLVAGMGELHLEIVEHRLKERGVEVITSPPIVVYREAIKGNHGDIEGKSPNKHNKFYLAVEPLPEEVYNLVISGEIKEGRRKNRSKDLRQLLVSKGMISEDAAGIIDIFKGNVLFDRTKGLQHLDETMELIFDAFEQVIEGGPLSKEPMIRMRVTLHDAVLHEDAIHRGPAQIYSAVRNPIYAGVLLSKPTIYEPMQDISIQIPHEYIGSITSVLQSRRGQIMNILQEEELTTIEGRIPISETFGITGDIRGASEGHALWGSQNAGYDEVPRELQEKIIMSIRKRKGLPEPVPKPDDYMERQ</sequence>
<evidence type="ECO:0000256" key="5">
    <source>
        <dbReference type="ARBA" id="ARBA00022768"/>
    </source>
</evidence>
<dbReference type="SUPFAM" id="SSF52540">
    <property type="entry name" value="P-loop containing nucleoside triphosphate hydrolases"/>
    <property type="match status" value="1"/>
</dbReference>
<evidence type="ECO:0000259" key="9">
    <source>
        <dbReference type="PROSITE" id="PS51722"/>
    </source>
</evidence>
<dbReference type="InterPro" id="IPR027417">
    <property type="entry name" value="P-loop_NTPase"/>
</dbReference>
<dbReference type="NCBIfam" id="TIGR00490">
    <property type="entry name" value="aEF-2"/>
    <property type="match status" value="1"/>
</dbReference>
<dbReference type="GO" id="GO:1990904">
    <property type="term" value="C:ribonucleoprotein complex"/>
    <property type="evidence" value="ECO:0007669"/>
    <property type="project" value="TreeGrafter"/>
</dbReference>
<gene>
    <name evidence="10" type="primary">fusA</name>
    <name evidence="10" type="ORF">MSIBF_A1890005</name>
</gene>
<evidence type="ECO:0000256" key="3">
    <source>
        <dbReference type="ARBA" id="ARBA00022490"/>
    </source>
</evidence>
<evidence type="ECO:0000256" key="2">
    <source>
        <dbReference type="ARBA" id="ARBA00017891"/>
    </source>
</evidence>
<dbReference type="GO" id="GO:0003924">
    <property type="term" value="F:GTPase activity"/>
    <property type="evidence" value="ECO:0007669"/>
    <property type="project" value="InterPro"/>
</dbReference>
<dbReference type="InterPro" id="IPR009000">
    <property type="entry name" value="Transl_B-barrel_sf"/>
</dbReference>
<dbReference type="CDD" id="cd16268">
    <property type="entry name" value="EF2_II"/>
    <property type="match status" value="1"/>
</dbReference>
<dbReference type="Gene3D" id="3.30.70.240">
    <property type="match status" value="1"/>
</dbReference>
<evidence type="ECO:0000256" key="4">
    <source>
        <dbReference type="ARBA" id="ARBA00022741"/>
    </source>
</evidence>
<evidence type="ECO:0000256" key="7">
    <source>
        <dbReference type="ARBA" id="ARBA00023134"/>
    </source>
</evidence>
<dbReference type="InterPro" id="IPR000640">
    <property type="entry name" value="EFG_V-like"/>
</dbReference>
<name>A0A098E945_9ZZZZ</name>
<dbReference type="CDD" id="cd01681">
    <property type="entry name" value="aeEF2_snRNP_like_IV"/>
    <property type="match status" value="1"/>
</dbReference>
<dbReference type="InterPro" id="IPR004543">
    <property type="entry name" value="Transl_elong_EFG/EF2_arc"/>
</dbReference>
<dbReference type="SMART" id="SM00889">
    <property type="entry name" value="EFG_IV"/>
    <property type="match status" value="1"/>
</dbReference>
<dbReference type="InterPro" id="IPR041095">
    <property type="entry name" value="EFG_II"/>
</dbReference>
<dbReference type="PANTHER" id="PTHR42908:SF3">
    <property type="entry name" value="ELONGATION FACTOR-LIKE GTPASE 1"/>
    <property type="match status" value="1"/>
</dbReference>